<evidence type="ECO:0000259" key="4">
    <source>
        <dbReference type="Pfam" id="PF22725"/>
    </source>
</evidence>
<organism evidence="5 6">
    <name type="scientific">Bifidobacterium choloepi</name>
    <dbReference type="NCBI Taxonomy" id="2614131"/>
    <lineage>
        <taxon>Bacteria</taxon>
        <taxon>Bacillati</taxon>
        <taxon>Actinomycetota</taxon>
        <taxon>Actinomycetes</taxon>
        <taxon>Bifidobacteriales</taxon>
        <taxon>Bifidobacteriaceae</taxon>
        <taxon>Bifidobacterium</taxon>
    </lineage>
</organism>
<proteinExistence type="inferred from homology"/>
<comment type="similarity">
    <text evidence="1">Belongs to the Gfo/Idh/MocA family.</text>
</comment>
<dbReference type="Gene3D" id="3.40.50.720">
    <property type="entry name" value="NAD(P)-binding Rossmann-like Domain"/>
    <property type="match status" value="1"/>
</dbReference>
<dbReference type="InterPro" id="IPR000683">
    <property type="entry name" value="Gfo/Idh/MocA-like_OxRdtase_N"/>
</dbReference>
<evidence type="ECO:0000259" key="3">
    <source>
        <dbReference type="Pfam" id="PF01408"/>
    </source>
</evidence>
<dbReference type="Proteomes" id="UP000469292">
    <property type="component" value="Unassembled WGS sequence"/>
</dbReference>
<dbReference type="AlphaFoldDB" id="A0A6I5N9E4"/>
<dbReference type="PANTHER" id="PTHR22604">
    <property type="entry name" value="OXIDOREDUCTASES"/>
    <property type="match status" value="1"/>
</dbReference>
<dbReference type="PANTHER" id="PTHR22604:SF105">
    <property type="entry name" value="TRANS-1,2-DIHYDROBENZENE-1,2-DIOL DEHYDROGENASE"/>
    <property type="match status" value="1"/>
</dbReference>
<comment type="caution">
    <text evidence="5">The sequence shown here is derived from an EMBL/GenBank/DDBJ whole genome shotgun (WGS) entry which is preliminary data.</text>
</comment>
<name>A0A6I5N9E4_9BIFI</name>
<dbReference type="InterPro" id="IPR050984">
    <property type="entry name" value="Gfo/Idh/MocA_domain"/>
</dbReference>
<dbReference type="Gene3D" id="3.30.360.10">
    <property type="entry name" value="Dihydrodipicolinate Reductase, domain 2"/>
    <property type="match status" value="1"/>
</dbReference>
<reference evidence="5 6" key="1">
    <citation type="submission" date="2019-09" db="EMBL/GenBank/DDBJ databases">
        <title>Phylogenetic characterization of a novel taxon of the genus Bifidobacterium: Bifidobacterium choloepi sp. nov.</title>
        <authorList>
            <person name="Modesto M."/>
            <person name="Satti M."/>
        </authorList>
    </citation>
    <scope>NUCLEOTIDE SEQUENCE [LARGE SCALE GENOMIC DNA]</scope>
    <source>
        <strain evidence="5 6">BRDM6</strain>
    </source>
</reference>
<dbReference type="EMBL" id="VYSG01000003">
    <property type="protein sequence ID" value="NEG70421.1"/>
    <property type="molecule type" value="Genomic_DNA"/>
</dbReference>
<dbReference type="Pfam" id="PF22725">
    <property type="entry name" value="GFO_IDH_MocA_C3"/>
    <property type="match status" value="1"/>
</dbReference>
<keyword evidence="6" id="KW-1185">Reference proteome</keyword>
<evidence type="ECO:0000313" key="5">
    <source>
        <dbReference type="EMBL" id="NEG70421.1"/>
    </source>
</evidence>
<gene>
    <name evidence="5" type="ORF">F6S87_07400</name>
</gene>
<protein>
    <submittedName>
        <fullName evidence="5">Gfo/Idh/MocA family oxidoreductase</fullName>
    </submittedName>
</protein>
<dbReference type="GO" id="GO:0000166">
    <property type="term" value="F:nucleotide binding"/>
    <property type="evidence" value="ECO:0007669"/>
    <property type="project" value="InterPro"/>
</dbReference>
<dbReference type="InterPro" id="IPR055170">
    <property type="entry name" value="GFO_IDH_MocA-like_dom"/>
</dbReference>
<keyword evidence="2" id="KW-0560">Oxidoreductase</keyword>
<dbReference type="GO" id="GO:0016491">
    <property type="term" value="F:oxidoreductase activity"/>
    <property type="evidence" value="ECO:0007669"/>
    <property type="project" value="UniProtKB-KW"/>
</dbReference>
<accession>A0A6I5N9E4</accession>
<evidence type="ECO:0000313" key="6">
    <source>
        <dbReference type="Proteomes" id="UP000469292"/>
    </source>
</evidence>
<feature type="domain" description="Gfo/Idh/MocA-like oxidoreductase N-terminal" evidence="3">
    <location>
        <begin position="14"/>
        <end position="144"/>
    </location>
</feature>
<feature type="domain" description="GFO/IDH/MocA-like oxidoreductase" evidence="4">
    <location>
        <begin position="159"/>
        <end position="270"/>
    </location>
</feature>
<evidence type="ECO:0000256" key="2">
    <source>
        <dbReference type="ARBA" id="ARBA00023002"/>
    </source>
</evidence>
<sequence>MNKGVGMTKPTKPINVAILGPGRIAVSMAQTLVKMAGVAADDPQFGQYAGLVKPYAVASRSQQRADEFAKKYGFEKAYGSYEAMLDDPSVDLVYIATPHSLHAEQGIQCMEAGKNILVEKAFTANLEQAERLLDAADNTGMLCTEAIWTRYMPSRLLIDQVVSSGEIGDLVSISSDLSYVTNYKERLTDPSLAGGALLDVGVYCLNFADMIMGAREISRISTCMVPYSTGVDASNSSTLIYDDDTMVVATSSMMSQSDRTGRIFGTKGYVEVENINNPGGLDIYGNDHDFIRHVDVPAQLTGYEYEVAAAANAVLEGRHECPEMTHADTLRMMALMDSLRKEWGLKYPFEQ</sequence>
<dbReference type="Pfam" id="PF01408">
    <property type="entry name" value="GFO_IDH_MocA"/>
    <property type="match status" value="1"/>
</dbReference>
<dbReference type="SUPFAM" id="SSF51735">
    <property type="entry name" value="NAD(P)-binding Rossmann-fold domains"/>
    <property type="match status" value="1"/>
</dbReference>
<evidence type="ECO:0000256" key="1">
    <source>
        <dbReference type="ARBA" id="ARBA00010928"/>
    </source>
</evidence>
<dbReference type="InterPro" id="IPR036291">
    <property type="entry name" value="NAD(P)-bd_dom_sf"/>
</dbReference>
<dbReference type="SUPFAM" id="SSF55347">
    <property type="entry name" value="Glyceraldehyde-3-phosphate dehydrogenase-like, C-terminal domain"/>
    <property type="match status" value="1"/>
</dbReference>